<dbReference type="Gene3D" id="1.20.120.20">
    <property type="entry name" value="Apolipoprotein"/>
    <property type="match status" value="1"/>
</dbReference>
<sequence>MDATITALEADASRLQGEARSRADTQIAKLRITRDSYREKLAGAVASAGEKTQGEAERLNNELARDWTAFETQVENYLSAADADFEARRAIFEARVEAQRVAFEAQIEELNRSVVNATDETKAGIEKRVAALNDVLREGRERLARLGEANGAAWSQFVDGLRDARTAFRETYESN</sequence>
<keyword evidence="1" id="KW-0175">Coiled coil</keyword>
<organism evidence="2 3">
    <name type="scientific">Ochrobactrum soli</name>
    <dbReference type="NCBI Taxonomy" id="2448455"/>
    <lineage>
        <taxon>Bacteria</taxon>
        <taxon>Pseudomonadati</taxon>
        <taxon>Pseudomonadota</taxon>
        <taxon>Alphaproteobacteria</taxon>
        <taxon>Hyphomicrobiales</taxon>
        <taxon>Brucellaceae</taxon>
        <taxon>Brucella/Ochrobactrum group</taxon>
        <taxon>Ochrobactrum</taxon>
    </lineage>
</organism>
<dbReference type="EMBL" id="OOFM01000003">
    <property type="protein sequence ID" value="SPL62614.1"/>
    <property type="molecule type" value="Genomic_DNA"/>
</dbReference>
<proteinExistence type="predicted"/>
<dbReference type="SUPFAM" id="SSF58113">
    <property type="entry name" value="Apolipoprotein A-I"/>
    <property type="match status" value="1"/>
</dbReference>
<evidence type="ECO:0000313" key="2">
    <source>
        <dbReference type="EMBL" id="SPL62614.1"/>
    </source>
</evidence>
<accession>A0A2P9HES0</accession>
<evidence type="ECO:0000313" key="3">
    <source>
        <dbReference type="Proteomes" id="UP000246073"/>
    </source>
</evidence>
<dbReference type="Proteomes" id="UP000246073">
    <property type="component" value="Unassembled WGS sequence"/>
</dbReference>
<reference evidence="3" key="1">
    <citation type="submission" date="2017-12" db="EMBL/GenBank/DDBJ databases">
        <authorList>
            <person name="Diaz M."/>
        </authorList>
    </citation>
    <scope>NUCLEOTIDE SEQUENCE [LARGE SCALE GENOMIC DNA]</scope>
    <source>
        <strain evidence="3">FI11154</strain>
    </source>
</reference>
<evidence type="ECO:0000256" key="1">
    <source>
        <dbReference type="SAM" id="Coils"/>
    </source>
</evidence>
<name>A0A2P9HES0_9HYPH</name>
<gene>
    <name evidence="2" type="ORF">OHAE_5221</name>
</gene>
<dbReference type="AlphaFoldDB" id="A0A2P9HES0"/>
<protein>
    <submittedName>
        <fullName evidence="2">Uncharacterized protein</fullName>
    </submittedName>
</protein>
<feature type="coiled-coil region" evidence="1">
    <location>
        <begin position="93"/>
        <end position="120"/>
    </location>
</feature>